<comment type="caution">
    <text evidence="2">The sequence shown here is derived from an EMBL/GenBank/DDBJ whole genome shotgun (WGS) entry which is preliminary data.</text>
</comment>
<proteinExistence type="predicted"/>
<evidence type="ECO:0000313" key="3">
    <source>
        <dbReference type="Proteomes" id="UP000185860"/>
    </source>
</evidence>
<dbReference type="OrthoDB" id="9814037at2"/>
<evidence type="ECO:0000259" key="1">
    <source>
        <dbReference type="Pfam" id="PF13453"/>
    </source>
</evidence>
<name>A0A1U7I6D2_9CYAN</name>
<feature type="domain" description="Transcription factor zinc-finger" evidence="1">
    <location>
        <begin position="2"/>
        <end position="40"/>
    </location>
</feature>
<protein>
    <recommendedName>
        <fullName evidence="1">Transcription factor zinc-finger domain-containing protein</fullName>
    </recommendedName>
</protein>
<organism evidence="2 3">
    <name type="scientific">[Phormidium ambiguum] IAM M-71</name>
    <dbReference type="NCBI Taxonomy" id="454136"/>
    <lineage>
        <taxon>Bacteria</taxon>
        <taxon>Bacillati</taxon>
        <taxon>Cyanobacteriota</taxon>
        <taxon>Cyanophyceae</taxon>
        <taxon>Oscillatoriophycideae</taxon>
        <taxon>Aerosakkonematales</taxon>
        <taxon>Aerosakkonemataceae</taxon>
        <taxon>Floridanema</taxon>
    </lineage>
</organism>
<dbReference type="Proteomes" id="UP000185860">
    <property type="component" value="Unassembled WGS sequence"/>
</dbReference>
<feature type="domain" description="Transcription factor zinc-finger" evidence="1">
    <location>
        <begin position="70"/>
        <end position="109"/>
    </location>
</feature>
<reference evidence="2 3" key="1">
    <citation type="submission" date="2016-11" db="EMBL/GenBank/DDBJ databases">
        <title>Draft Genome Sequences of Nine Cyanobacterial Strains from Diverse Habitats.</title>
        <authorList>
            <person name="Zhu T."/>
            <person name="Hou S."/>
            <person name="Lu X."/>
            <person name="Hess W.R."/>
        </authorList>
    </citation>
    <scope>NUCLEOTIDE SEQUENCE [LARGE SCALE GENOMIC DNA]</scope>
    <source>
        <strain evidence="2 3">IAM M-71</strain>
    </source>
</reference>
<dbReference type="InterPro" id="IPR027392">
    <property type="entry name" value="TF_Znf"/>
</dbReference>
<gene>
    <name evidence="2" type="ORF">NIES2119_27915</name>
</gene>
<accession>A0A1U7I6D2</accession>
<dbReference type="RefSeq" id="WP_073596765.1">
    <property type="nucleotide sequence ID" value="NZ_MRCE01000046.1"/>
</dbReference>
<dbReference type="Pfam" id="PF13453">
    <property type="entry name" value="Zn_ribbon_TFIIB"/>
    <property type="match status" value="2"/>
</dbReference>
<dbReference type="STRING" id="454136.NIES2119_27915"/>
<evidence type="ECO:0000313" key="2">
    <source>
        <dbReference type="EMBL" id="OKH31798.1"/>
    </source>
</evidence>
<dbReference type="EMBL" id="MRCE01000046">
    <property type="protein sequence ID" value="OKH31798.1"/>
    <property type="molecule type" value="Genomic_DNA"/>
</dbReference>
<dbReference type="AlphaFoldDB" id="A0A1U7I6D2"/>
<sequence>MKCPACGNELTQKLAGNIMVDACEGGCGGIWFDRFELDKVDNLEEQEGESLLNITKSPEVEVNPNLRRYCPKCSNLPMMRHYYSIKRQVLVDQCPGCGGFWLDAGELAEIRSQFSTEMEKEIVTDQYIANIVGKYIGR</sequence>